<protein>
    <submittedName>
        <fullName evidence="1">Uncharacterized protein</fullName>
    </submittedName>
</protein>
<name>A0A0A9ARR7_ARUDO</name>
<reference evidence="1" key="1">
    <citation type="submission" date="2014-09" db="EMBL/GenBank/DDBJ databases">
        <authorList>
            <person name="Magalhaes I.L.F."/>
            <person name="Oliveira U."/>
            <person name="Santos F.R."/>
            <person name="Vidigal T.H.D.A."/>
            <person name="Brescovit A.D."/>
            <person name="Santos A.J."/>
        </authorList>
    </citation>
    <scope>NUCLEOTIDE SEQUENCE</scope>
    <source>
        <tissue evidence="1">Shoot tissue taken approximately 20 cm above the soil surface</tissue>
    </source>
</reference>
<accession>A0A0A9ARR7</accession>
<organism evidence="1">
    <name type="scientific">Arundo donax</name>
    <name type="common">Giant reed</name>
    <name type="synonym">Donax arundinaceus</name>
    <dbReference type="NCBI Taxonomy" id="35708"/>
    <lineage>
        <taxon>Eukaryota</taxon>
        <taxon>Viridiplantae</taxon>
        <taxon>Streptophyta</taxon>
        <taxon>Embryophyta</taxon>
        <taxon>Tracheophyta</taxon>
        <taxon>Spermatophyta</taxon>
        <taxon>Magnoliopsida</taxon>
        <taxon>Liliopsida</taxon>
        <taxon>Poales</taxon>
        <taxon>Poaceae</taxon>
        <taxon>PACMAD clade</taxon>
        <taxon>Arundinoideae</taxon>
        <taxon>Arundineae</taxon>
        <taxon>Arundo</taxon>
    </lineage>
</organism>
<sequence length="8" mass="1105">MFKEQFYI</sequence>
<reference evidence="1" key="2">
    <citation type="journal article" date="2015" name="Data Brief">
        <title>Shoot transcriptome of the giant reed, Arundo donax.</title>
        <authorList>
            <person name="Barrero R.A."/>
            <person name="Guerrero F.D."/>
            <person name="Moolhuijzen P."/>
            <person name="Goolsby J.A."/>
            <person name="Tidwell J."/>
            <person name="Bellgard S.E."/>
            <person name="Bellgard M.I."/>
        </authorList>
    </citation>
    <scope>NUCLEOTIDE SEQUENCE</scope>
    <source>
        <tissue evidence="1">Shoot tissue taken approximately 20 cm above the soil surface</tissue>
    </source>
</reference>
<proteinExistence type="predicted"/>
<evidence type="ECO:0000313" key="1">
    <source>
        <dbReference type="EMBL" id="JAD54449.1"/>
    </source>
</evidence>
<dbReference type="EMBL" id="GBRH01243446">
    <property type="protein sequence ID" value="JAD54449.1"/>
    <property type="molecule type" value="Transcribed_RNA"/>
</dbReference>